<organism evidence="7 8">
    <name type="scientific">Brassica napus</name>
    <name type="common">Rape</name>
    <dbReference type="NCBI Taxonomy" id="3708"/>
    <lineage>
        <taxon>Eukaryota</taxon>
        <taxon>Viridiplantae</taxon>
        <taxon>Streptophyta</taxon>
        <taxon>Embryophyta</taxon>
        <taxon>Tracheophyta</taxon>
        <taxon>Spermatophyta</taxon>
        <taxon>Magnoliopsida</taxon>
        <taxon>eudicotyledons</taxon>
        <taxon>Gunneridae</taxon>
        <taxon>Pentapetalae</taxon>
        <taxon>rosids</taxon>
        <taxon>malvids</taxon>
        <taxon>Brassicales</taxon>
        <taxon>Brassicaceae</taxon>
        <taxon>Brassiceae</taxon>
        <taxon>Brassica</taxon>
    </lineage>
</organism>
<dbReference type="Proteomes" id="UP000824890">
    <property type="component" value="Unassembled WGS sequence"/>
</dbReference>
<comment type="caution">
    <text evidence="7">The sequence shown here is derived from an EMBL/GenBank/DDBJ whole genome shotgun (WGS) entry which is preliminary data.</text>
</comment>
<evidence type="ECO:0000256" key="3">
    <source>
        <dbReference type="ARBA" id="ARBA00022471"/>
    </source>
</evidence>
<keyword evidence="8" id="KW-1185">Reference proteome</keyword>
<feature type="chain" id="PRO_5047521460" description="S-protein homolog" evidence="6">
    <location>
        <begin position="27"/>
        <end position="444"/>
    </location>
</feature>
<keyword evidence="5 6" id="KW-0732">Signal</keyword>
<keyword evidence="3" id="KW-0713">Self-incompatibility</keyword>
<evidence type="ECO:0000313" key="8">
    <source>
        <dbReference type="Proteomes" id="UP000824890"/>
    </source>
</evidence>
<evidence type="ECO:0000256" key="6">
    <source>
        <dbReference type="SAM" id="SignalP"/>
    </source>
</evidence>
<dbReference type="PANTHER" id="PTHR31232">
    <property type="match status" value="1"/>
</dbReference>
<evidence type="ECO:0000256" key="4">
    <source>
        <dbReference type="ARBA" id="ARBA00022525"/>
    </source>
</evidence>
<evidence type="ECO:0000256" key="1">
    <source>
        <dbReference type="ARBA" id="ARBA00004613"/>
    </source>
</evidence>
<reference evidence="7 8" key="1">
    <citation type="submission" date="2021-05" db="EMBL/GenBank/DDBJ databases">
        <title>Genome Assembly of Synthetic Allotetraploid Brassica napus Reveals Homoeologous Exchanges between Subgenomes.</title>
        <authorList>
            <person name="Davis J.T."/>
        </authorList>
    </citation>
    <scope>NUCLEOTIDE SEQUENCE [LARGE SCALE GENOMIC DNA]</scope>
    <source>
        <strain evidence="8">cv. Da-Ae</strain>
        <tissue evidence="7">Seedling</tissue>
    </source>
</reference>
<dbReference type="EMBL" id="JAGKQM010000007">
    <property type="protein sequence ID" value="KAH0918811.1"/>
    <property type="molecule type" value="Genomic_DNA"/>
</dbReference>
<dbReference type="InterPro" id="IPR010264">
    <property type="entry name" value="Self-incomp_S1"/>
</dbReference>
<protein>
    <recommendedName>
        <fullName evidence="9">S-protein homolog</fullName>
    </recommendedName>
</protein>
<keyword evidence="4" id="KW-0964">Secreted</keyword>
<comment type="similarity">
    <text evidence="2">Belongs to the plant self-incompatibility (S1) protein family.</text>
</comment>
<dbReference type="PANTHER" id="PTHR31232:SF121">
    <property type="entry name" value="S-PROTEIN HOMOLOG"/>
    <property type="match status" value="1"/>
</dbReference>
<feature type="signal peptide" evidence="6">
    <location>
        <begin position="1"/>
        <end position="26"/>
    </location>
</feature>
<evidence type="ECO:0000256" key="5">
    <source>
        <dbReference type="ARBA" id="ARBA00022729"/>
    </source>
</evidence>
<evidence type="ECO:0008006" key="9">
    <source>
        <dbReference type="Google" id="ProtNLM"/>
    </source>
</evidence>
<proteinExistence type="inferred from homology"/>
<evidence type="ECO:0000256" key="2">
    <source>
        <dbReference type="ARBA" id="ARBA00005581"/>
    </source>
</evidence>
<accession>A0ABQ8CP18</accession>
<gene>
    <name evidence="7" type="ORF">HID58_026471</name>
</gene>
<comment type="subcellular location">
    <subcellularLocation>
        <location evidence="1">Secreted</location>
    </subcellularLocation>
</comment>
<evidence type="ECO:0000313" key="7">
    <source>
        <dbReference type="EMBL" id="KAH0918811.1"/>
    </source>
</evidence>
<dbReference type="Pfam" id="PF05938">
    <property type="entry name" value="Self-incomp_S1"/>
    <property type="match status" value="3"/>
</dbReference>
<sequence>MAFSNKPHCILIFMISFFIFTLFVSALDVSDVVAEAPAPGPGSGGDSFFPLSKKHVIIHNVVKNRQTLNVHCKSDDDDLGLIHIPWNHYWGFRFRVNIWSTTMFRCHFTWYGGGSHLFVIFDPWRDDDEFAKYPACDKCLWQVRRQDGDEAICRIGARGSDPYCFPWLDNVHWLCNGQSLLGDVNLANLELIIPSTGPSKTLLRTEGMLVALDAVADAPGPGSGGKLMNVHCKSSDDDLGLIHIPFGNSWGFRFRVNIWETTRNNEDEAMCRITQDGSVRYCFTWDDDVLYTIFASVLDVSNAVQETSTSGSAGVDGFWPLAPKHVIINNTVQSKQTLNVHCKSSEDDLGLIHIPWNQTWGFKFHVNVFKTTKFRCHFTWGVGESHEFNIFTVARDDDNFGDYEVCKVCIWEVGRDNKGKAMCRVNRDELNHPVCFPWDDKVIL</sequence>
<name>A0ABQ8CP18_BRANA</name>